<feature type="transmembrane region" description="Helical" evidence="6">
    <location>
        <begin position="86"/>
        <end position="107"/>
    </location>
</feature>
<feature type="transmembrane region" description="Helical" evidence="6">
    <location>
        <begin position="168"/>
        <end position="190"/>
    </location>
</feature>
<feature type="compositionally biased region" description="Polar residues" evidence="5">
    <location>
        <begin position="431"/>
        <end position="441"/>
    </location>
</feature>
<feature type="transmembrane region" description="Helical" evidence="6">
    <location>
        <begin position="278"/>
        <end position="297"/>
    </location>
</feature>
<dbReference type="InterPro" id="IPR007016">
    <property type="entry name" value="O-antigen_ligase-rel_domated"/>
</dbReference>
<feature type="domain" description="O-antigen ligase-related" evidence="7">
    <location>
        <begin position="203"/>
        <end position="333"/>
    </location>
</feature>
<keyword evidence="9" id="KW-1185">Reference proteome</keyword>
<keyword evidence="4 6" id="KW-0472">Membrane</keyword>
<feature type="compositionally biased region" description="Basic and acidic residues" evidence="5">
    <location>
        <begin position="442"/>
        <end position="452"/>
    </location>
</feature>
<keyword evidence="8" id="KW-0436">Ligase</keyword>
<accession>A0A1M5F5A7</accession>
<evidence type="ECO:0000256" key="2">
    <source>
        <dbReference type="ARBA" id="ARBA00022692"/>
    </source>
</evidence>
<feature type="transmembrane region" description="Helical" evidence="6">
    <location>
        <begin position="381"/>
        <end position="399"/>
    </location>
</feature>
<sequence length="452" mass="49749">MQGAGTQLSAPLLILFMITLLTPIAFEIAGVRLSPNRIFLLIVIFPYAARIISGQIGRFTAVDLLFVLHGVWIFIALIAVHGTNRIPFAAITAVELIGGYFVGRVLIRDITGYRLLFRIMMIALIVLLPFALVEAVTGKLIIPDLLRPVFQTPFRGDSAYGRMGLERVYVVFDHPILWGLFCSLTLANFIKMARGNLLKIGFGASLSIFTTMLSLSSAPLMACGLQLSMLAWGWIMRGRWKLLLILTVVGYVVIDLLSNRTPVTILIDTLTFNPGTGYTRIAIFDAGWAAVKGSPFFGIGFNDWPRPFWVTASVDNFWLLTAMRYGFVGVSFLVLALLSHFVLMARARITDPQALAIRIGHAIALAGISFTMVTVHVWGTMSVFVMFYIGAGAWMYAYAPQDGHDDITAQTEVAASGPLYSRFAPRPARAGSTQRSQTLSRRQGETTEQGRV</sequence>
<feature type="transmembrane region" description="Helical" evidence="6">
    <location>
        <begin position="119"/>
        <end position="142"/>
    </location>
</feature>
<feature type="transmembrane region" description="Helical" evidence="6">
    <location>
        <begin position="197"/>
        <end position="220"/>
    </location>
</feature>
<evidence type="ECO:0000313" key="8">
    <source>
        <dbReference type="EMBL" id="SHF86272.1"/>
    </source>
</evidence>
<comment type="subcellular location">
    <subcellularLocation>
        <location evidence="1">Membrane</location>
        <topology evidence="1">Multi-pass membrane protein</topology>
    </subcellularLocation>
</comment>
<organism evidence="8 9">
    <name type="scientific">Loktanella atrilutea</name>
    <dbReference type="NCBI Taxonomy" id="366533"/>
    <lineage>
        <taxon>Bacteria</taxon>
        <taxon>Pseudomonadati</taxon>
        <taxon>Pseudomonadota</taxon>
        <taxon>Alphaproteobacteria</taxon>
        <taxon>Rhodobacterales</taxon>
        <taxon>Roseobacteraceae</taxon>
        <taxon>Loktanella</taxon>
    </lineage>
</organism>
<dbReference type="GO" id="GO:0016020">
    <property type="term" value="C:membrane"/>
    <property type="evidence" value="ECO:0007669"/>
    <property type="project" value="UniProtKB-SubCell"/>
</dbReference>
<feature type="transmembrane region" description="Helical" evidence="6">
    <location>
        <begin position="37"/>
        <end position="53"/>
    </location>
</feature>
<dbReference type="InterPro" id="IPR051533">
    <property type="entry name" value="WaaL-like"/>
</dbReference>
<name>A0A1M5F5A7_LOKAT</name>
<feature type="transmembrane region" description="Helical" evidence="6">
    <location>
        <begin position="60"/>
        <end position="80"/>
    </location>
</feature>
<protein>
    <submittedName>
        <fullName evidence="8">O-Antigen ligase</fullName>
    </submittedName>
</protein>
<proteinExistence type="predicted"/>
<feature type="transmembrane region" description="Helical" evidence="6">
    <location>
        <begin position="240"/>
        <end position="257"/>
    </location>
</feature>
<dbReference type="STRING" id="366533.SAMN05444339_11713"/>
<dbReference type="Pfam" id="PF04932">
    <property type="entry name" value="Wzy_C"/>
    <property type="match status" value="1"/>
</dbReference>
<dbReference type="AlphaFoldDB" id="A0A1M5F5A7"/>
<evidence type="ECO:0000256" key="4">
    <source>
        <dbReference type="ARBA" id="ARBA00023136"/>
    </source>
</evidence>
<gene>
    <name evidence="8" type="ORF">SAMN05444339_11713</name>
</gene>
<dbReference type="EMBL" id="FQUE01000017">
    <property type="protein sequence ID" value="SHF86272.1"/>
    <property type="molecule type" value="Genomic_DNA"/>
</dbReference>
<dbReference type="GO" id="GO:0016874">
    <property type="term" value="F:ligase activity"/>
    <property type="evidence" value="ECO:0007669"/>
    <property type="project" value="UniProtKB-KW"/>
</dbReference>
<evidence type="ECO:0000256" key="1">
    <source>
        <dbReference type="ARBA" id="ARBA00004141"/>
    </source>
</evidence>
<evidence type="ECO:0000256" key="3">
    <source>
        <dbReference type="ARBA" id="ARBA00022989"/>
    </source>
</evidence>
<feature type="transmembrane region" description="Helical" evidence="6">
    <location>
        <begin position="317"/>
        <end position="343"/>
    </location>
</feature>
<keyword evidence="2 6" id="KW-0812">Transmembrane</keyword>
<feature type="region of interest" description="Disordered" evidence="5">
    <location>
        <begin position="422"/>
        <end position="452"/>
    </location>
</feature>
<dbReference type="PANTHER" id="PTHR37422:SF13">
    <property type="entry name" value="LIPOPOLYSACCHARIDE BIOSYNTHESIS PROTEIN PA4999-RELATED"/>
    <property type="match status" value="1"/>
</dbReference>
<feature type="transmembrane region" description="Helical" evidence="6">
    <location>
        <begin position="12"/>
        <end position="31"/>
    </location>
</feature>
<reference evidence="9" key="1">
    <citation type="submission" date="2016-11" db="EMBL/GenBank/DDBJ databases">
        <authorList>
            <person name="Varghese N."/>
            <person name="Submissions S."/>
        </authorList>
    </citation>
    <scope>NUCLEOTIDE SEQUENCE [LARGE SCALE GENOMIC DNA]</scope>
    <source>
        <strain evidence="9">DSM 29326</strain>
    </source>
</reference>
<evidence type="ECO:0000256" key="5">
    <source>
        <dbReference type="SAM" id="MobiDB-lite"/>
    </source>
</evidence>
<keyword evidence="3 6" id="KW-1133">Transmembrane helix</keyword>
<evidence type="ECO:0000259" key="7">
    <source>
        <dbReference type="Pfam" id="PF04932"/>
    </source>
</evidence>
<dbReference type="Proteomes" id="UP000183987">
    <property type="component" value="Unassembled WGS sequence"/>
</dbReference>
<evidence type="ECO:0000256" key="6">
    <source>
        <dbReference type="SAM" id="Phobius"/>
    </source>
</evidence>
<feature type="transmembrane region" description="Helical" evidence="6">
    <location>
        <begin position="355"/>
        <end position="375"/>
    </location>
</feature>
<dbReference type="PANTHER" id="PTHR37422">
    <property type="entry name" value="TEICHURONIC ACID BIOSYNTHESIS PROTEIN TUAE"/>
    <property type="match status" value="1"/>
</dbReference>
<evidence type="ECO:0000313" key="9">
    <source>
        <dbReference type="Proteomes" id="UP000183987"/>
    </source>
</evidence>